<reference evidence="1 2" key="1">
    <citation type="submission" date="2015-05" db="EMBL/GenBank/DDBJ databases">
        <authorList>
            <person name="Wang D.B."/>
            <person name="Wang M."/>
        </authorList>
    </citation>
    <scope>NUCLEOTIDE SEQUENCE [LARGE SCALE GENOMIC DNA]</scope>
    <source>
        <strain evidence="1">VL1</strain>
    </source>
</reference>
<dbReference type="EMBL" id="CVQH01020150">
    <property type="protein sequence ID" value="CRK26328.1"/>
    <property type="molecule type" value="Genomic_DNA"/>
</dbReference>
<keyword evidence="2" id="KW-1185">Reference proteome</keyword>
<accession>A0A0G4LW96</accession>
<protein>
    <submittedName>
        <fullName evidence="1">Uncharacterized protein</fullName>
    </submittedName>
</protein>
<evidence type="ECO:0000313" key="2">
    <source>
        <dbReference type="Proteomes" id="UP000044602"/>
    </source>
</evidence>
<evidence type="ECO:0000313" key="1">
    <source>
        <dbReference type="EMBL" id="CRK26328.1"/>
    </source>
</evidence>
<feature type="non-terminal residue" evidence="1">
    <location>
        <position position="1"/>
    </location>
</feature>
<name>A0A0G4LW96_VERLO</name>
<organism evidence="1 2">
    <name type="scientific">Verticillium longisporum</name>
    <name type="common">Verticillium dahliae var. longisporum</name>
    <dbReference type="NCBI Taxonomy" id="100787"/>
    <lineage>
        <taxon>Eukaryota</taxon>
        <taxon>Fungi</taxon>
        <taxon>Dikarya</taxon>
        <taxon>Ascomycota</taxon>
        <taxon>Pezizomycotina</taxon>
        <taxon>Sordariomycetes</taxon>
        <taxon>Hypocreomycetidae</taxon>
        <taxon>Glomerellales</taxon>
        <taxon>Plectosphaerellaceae</taxon>
        <taxon>Verticillium</taxon>
    </lineage>
</organism>
<gene>
    <name evidence="1" type="ORF">BN1708_018233</name>
</gene>
<sequence length="9" mass="948">QGLHLAGPR</sequence>
<proteinExistence type="predicted"/>
<dbReference type="Proteomes" id="UP000044602">
    <property type="component" value="Unassembled WGS sequence"/>
</dbReference>